<accession>A0ABD2Y6I3</accession>
<dbReference type="Proteomes" id="UP001630127">
    <property type="component" value="Unassembled WGS sequence"/>
</dbReference>
<evidence type="ECO:0000313" key="1">
    <source>
        <dbReference type="EMBL" id="KAL3503099.1"/>
    </source>
</evidence>
<keyword evidence="2" id="KW-1185">Reference proteome</keyword>
<dbReference type="EMBL" id="JBJUIK010000015">
    <property type="protein sequence ID" value="KAL3503099.1"/>
    <property type="molecule type" value="Genomic_DNA"/>
</dbReference>
<gene>
    <name evidence="1" type="ORF">ACH5RR_037548</name>
</gene>
<proteinExistence type="predicted"/>
<protein>
    <submittedName>
        <fullName evidence="1">Uncharacterized protein</fullName>
    </submittedName>
</protein>
<organism evidence="1 2">
    <name type="scientific">Cinchona calisaya</name>
    <dbReference type="NCBI Taxonomy" id="153742"/>
    <lineage>
        <taxon>Eukaryota</taxon>
        <taxon>Viridiplantae</taxon>
        <taxon>Streptophyta</taxon>
        <taxon>Embryophyta</taxon>
        <taxon>Tracheophyta</taxon>
        <taxon>Spermatophyta</taxon>
        <taxon>Magnoliopsida</taxon>
        <taxon>eudicotyledons</taxon>
        <taxon>Gunneridae</taxon>
        <taxon>Pentapetalae</taxon>
        <taxon>asterids</taxon>
        <taxon>lamiids</taxon>
        <taxon>Gentianales</taxon>
        <taxon>Rubiaceae</taxon>
        <taxon>Cinchonoideae</taxon>
        <taxon>Cinchoneae</taxon>
        <taxon>Cinchona</taxon>
    </lineage>
</organism>
<evidence type="ECO:0000313" key="2">
    <source>
        <dbReference type="Proteomes" id="UP001630127"/>
    </source>
</evidence>
<comment type="caution">
    <text evidence="1">The sequence shown here is derived from an EMBL/GenBank/DDBJ whole genome shotgun (WGS) entry which is preliminary data.</text>
</comment>
<dbReference type="AlphaFoldDB" id="A0ABD2Y6I3"/>
<reference evidence="1 2" key="1">
    <citation type="submission" date="2024-11" db="EMBL/GenBank/DDBJ databases">
        <title>A near-complete genome assembly of Cinchona calisaya.</title>
        <authorList>
            <person name="Lian D.C."/>
            <person name="Zhao X.W."/>
            <person name="Wei L."/>
        </authorList>
    </citation>
    <scope>NUCLEOTIDE SEQUENCE [LARGE SCALE GENOMIC DNA]</scope>
    <source>
        <tissue evidence="1">Nenye</tissue>
    </source>
</reference>
<sequence>MLIEITKIGWDLGWNLYERSFATMAELRRDMADGIHRSIRIRIHHVSGEINECENLPLNLFPLAIAFCLWGLITKGLPPSAAADVDGGRQLSRLLKFHGSLAYCSMASTSLTVKTSTWWSNDQLPPLESLYAILRASIRWTNAAGEPGRFNTNGDWAVMVQEAHRINLRPGDRQSMELMPQETPQAVPFFNVKD</sequence>
<name>A0ABD2Y6I3_9GENT</name>